<keyword evidence="1" id="KW-0805">Transcription regulation</keyword>
<keyword evidence="4" id="KW-0472">Membrane</keyword>
<dbReference type="SUPFAM" id="SSF46689">
    <property type="entry name" value="Homeodomain-like"/>
    <property type="match status" value="1"/>
</dbReference>
<dbReference type="InterPro" id="IPR018060">
    <property type="entry name" value="HTH_AraC"/>
</dbReference>
<keyword evidence="3" id="KW-0804">Transcription</keyword>
<protein>
    <submittedName>
        <fullName evidence="6">AraC family transcriptional regulator</fullName>
    </submittedName>
</protein>
<organism evidence="6 7">
    <name type="scientific">Marinirhabdus gelatinilytica</name>
    <dbReference type="NCBI Taxonomy" id="1703343"/>
    <lineage>
        <taxon>Bacteria</taxon>
        <taxon>Pseudomonadati</taxon>
        <taxon>Bacteroidota</taxon>
        <taxon>Flavobacteriia</taxon>
        <taxon>Flavobacteriales</taxon>
        <taxon>Flavobacteriaceae</taxon>
    </lineage>
</organism>
<keyword evidence="7" id="KW-1185">Reference proteome</keyword>
<dbReference type="GO" id="GO:0043565">
    <property type="term" value="F:sequence-specific DNA binding"/>
    <property type="evidence" value="ECO:0007669"/>
    <property type="project" value="InterPro"/>
</dbReference>
<reference evidence="6 7" key="1">
    <citation type="submission" date="2018-07" db="EMBL/GenBank/DDBJ databases">
        <title>Genomic Encyclopedia of Type Strains, Phase IV (KMG-IV): sequencing the most valuable type-strain genomes for metagenomic binning, comparative biology and taxonomic classification.</title>
        <authorList>
            <person name="Goeker M."/>
        </authorList>
    </citation>
    <scope>NUCLEOTIDE SEQUENCE [LARGE SCALE GENOMIC DNA]</scope>
    <source>
        <strain evidence="6 7">DSM 101478</strain>
    </source>
</reference>
<feature type="transmembrane region" description="Helical" evidence="4">
    <location>
        <begin position="134"/>
        <end position="153"/>
    </location>
</feature>
<dbReference type="RefSeq" id="WP_115124372.1">
    <property type="nucleotide sequence ID" value="NZ_QRAO01000005.1"/>
</dbReference>
<comment type="caution">
    <text evidence="6">The sequence shown here is derived from an EMBL/GenBank/DDBJ whole genome shotgun (WGS) entry which is preliminary data.</text>
</comment>
<feature type="transmembrane region" description="Helical" evidence="4">
    <location>
        <begin position="204"/>
        <end position="222"/>
    </location>
</feature>
<dbReference type="AlphaFoldDB" id="A0A370Q749"/>
<evidence type="ECO:0000256" key="1">
    <source>
        <dbReference type="ARBA" id="ARBA00023015"/>
    </source>
</evidence>
<dbReference type="PANTHER" id="PTHR43280">
    <property type="entry name" value="ARAC-FAMILY TRANSCRIPTIONAL REGULATOR"/>
    <property type="match status" value="1"/>
</dbReference>
<evidence type="ECO:0000256" key="2">
    <source>
        <dbReference type="ARBA" id="ARBA00023125"/>
    </source>
</evidence>
<gene>
    <name evidence="6" type="ORF">C8D94_10546</name>
</gene>
<sequence>MQVSPSFDTWTAGFLIAVAMGLFLFTVLLSNRNKKTVPIAFFVLGFSLILLQYVLYWTQYQFMYPYLVFFPPVCYFATGPLLYWYFLNLYNKPIPRYFELHFVPAVLCFIPYVFNLLKNNGFGIDYVPLASLPQYYQLTIVHLVVYALLLVVLKKKNASNTSEYSTIRNRWALVLIVLYVLFITAYLSYYILVNFSFFNAEWDYAISIMMTLSIYTIGYFTFKQPKVFDGEFYAEIFLPNVSNFESFENQILEELYKKITSHMAQEKPYLDNELRLANLADQLGFTTHLLSKVINKKSGGNFNQFVNQYRLEAAEDMLKKDPSIPIKMVYFDVGFNSKAAFYSAFKEKHHCTPLQYRQGLELS</sequence>
<feature type="transmembrane region" description="Helical" evidence="4">
    <location>
        <begin position="63"/>
        <end position="85"/>
    </location>
</feature>
<accession>A0A370Q749</accession>
<proteinExistence type="predicted"/>
<keyword evidence="4" id="KW-0812">Transmembrane</keyword>
<dbReference type="Pfam" id="PF12833">
    <property type="entry name" value="HTH_18"/>
    <property type="match status" value="1"/>
</dbReference>
<dbReference type="PANTHER" id="PTHR43280:SF29">
    <property type="entry name" value="ARAC-FAMILY TRANSCRIPTIONAL REGULATOR"/>
    <property type="match status" value="1"/>
</dbReference>
<dbReference type="OrthoDB" id="5492415at2"/>
<dbReference type="Proteomes" id="UP000255317">
    <property type="component" value="Unassembled WGS sequence"/>
</dbReference>
<keyword evidence="2" id="KW-0238">DNA-binding</keyword>
<dbReference type="InterPro" id="IPR009057">
    <property type="entry name" value="Homeodomain-like_sf"/>
</dbReference>
<feature type="transmembrane region" description="Helical" evidence="4">
    <location>
        <begin position="97"/>
        <end position="114"/>
    </location>
</feature>
<evidence type="ECO:0000313" key="7">
    <source>
        <dbReference type="Proteomes" id="UP000255317"/>
    </source>
</evidence>
<evidence type="ECO:0000313" key="6">
    <source>
        <dbReference type="EMBL" id="RDK84202.1"/>
    </source>
</evidence>
<dbReference type="EMBL" id="QRAO01000005">
    <property type="protein sequence ID" value="RDK84202.1"/>
    <property type="molecule type" value="Genomic_DNA"/>
</dbReference>
<feature type="transmembrane region" description="Helical" evidence="4">
    <location>
        <begin position="37"/>
        <end position="57"/>
    </location>
</feature>
<feature type="transmembrane region" description="Helical" evidence="4">
    <location>
        <begin position="12"/>
        <end position="30"/>
    </location>
</feature>
<evidence type="ECO:0000259" key="5">
    <source>
        <dbReference type="PROSITE" id="PS01124"/>
    </source>
</evidence>
<evidence type="ECO:0000256" key="4">
    <source>
        <dbReference type="SAM" id="Phobius"/>
    </source>
</evidence>
<evidence type="ECO:0000256" key="3">
    <source>
        <dbReference type="ARBA" id="ARBA00023163"/>
    </source>
</evidence>
<dbReference type="SMART" id="SM00342">
    <property type="entry name" value="HTH_ARAC"/>
    <property type="match status" value="1"/>
</dbReference>
<feature type="domain" description="HTH araC/xylS-type" evidence="5">
    <location>
        <begin position="253"/>
        <end position="359"/>
    </location>
</feature>
<keyword evidence="4" id="KW-1133">Transmembrane helix</keyword>
<dbReference type="Gene3D" id="1.10.10.60">
    <property type="entry name" value="Homeodomain-like"/>
    <property type="match status" value="2"/>
</dbReference>
<dbReference type="GO" id="GO:0003700">
    <property type="term" value="F:DNA-binding transcription factor activity"/>
    <property type="evidence" value="ECO:0007669"/>
    <property type="project" value="InterPro"/>
</dbReference>
<feature type="transmembrane region" description="Helical" evidence="4">
    <location>
        <begin position="173"/>
        <end position="192"/>
    </location>
</feature>
<name>A0A370Q749_9FLAO</name>
<dbReference type="PROSITE" id="PS01124">
    <property type="entry name" value="HTH_ARAC_FAMILY_2"/>
    <property type="match status" value="1"/>
</dbReference>